<name>A0A2L0EST2_SORCE</name>
<accession>A0A2L0EST2</accession>
<dbReference type="Gene3D" id="3.30.565.10">
    <property type="entry name" value="Histidine kinase-like ATPase, C-terminal domain"/>
    <property type="match status" value="1"/>
</dbReference>
<reference evidence="10 11" key="1">
    <citation type="submission" date="2015-09" db="EMBL/GenBank/DDBJ databases">
        <title>Sorangium comparison.</title>
        <authorList>
            <person name="Zaburannyi N."/>
            <person name="Bunk B."/>
            <person name="Overmann J."/>
            <person name="Mueller R."/>
        </authorList>
    </citation>
    <scope>NUCLEOTIDE SEQUENCE [LARGE SCALE GENOMIC DNA]</scope>
    <source>
        <strain evidence="10 11">So ce26</strain>
    </source>
</reference>
<keyword evidence="7" id="KW-0067">ATP-binding</keyword>
<dbReference type="SUPFAM" id="SSF47384">
    <property type="entry name" value="Homodimeric domain of signal transducing histidine kinase"/>
    <property type="match status" value="1"/>
</dbReference>
<evidence type="ECO:0000256" key="3">
    <source>
        <dbReference type="ARBA" id="ARBA00022553"/>
    </source>
</evidence>
<dbReference type="PRINTS" id="PR00344">
    <property type="entry name" value="BCTRLSENSOR"/>
</dbReference>
<dbReference type="CDD" id="cd00082">
    <property type="entry name" value="HisKA"/>
    <property type="match status" value="1"/>
</dbReference>
<dbReference type="InterPro" id="IPR005467">
    <property type="entry name" value="His_kinase_dom"/>
</dbReference>
<evidence type="ECO:0000259" key="9">
    <source>
        <dbReference type="PROSITE" id="PS50109"/>
    </source>
</evidence>
<dbReference type="GO" id="GO:0000155">
    <property type="term" value="F:phosphorelay sensor kinase activity"/>
    <property type="evidence" value="ECO:0007669"/>
    <property type="project" value="InterPro"/>
</dbReference>
<dbReference type="OrthoDB" id="9777714at2"/>
<dbReference type="InterPro" id="IPR036097">
    <property type="entry name" value="HisK_dim/P_sf"/>
</dbReference>
<dbReference type="PANTHER" id="PTHR43065:SF10">
    <property type="entry name" value="PEROXIDE STRESS-ACTIVATED HISTIDINE KINASE MAK3"/>
    <property type="match status" value="1"/>
</dbReference>
<evidence type="ECO:0000256" key="2">
    <source>
        <dbReference type="ARBA" id="ARBA00012438"/>
    </source>
</evidence>
<keyword evidence="5" id="KW-0547">Nucleotide-binding</keyword>
<dbReference type="Pfam" id="PF02518">
    <property type="entry name" value="HATPase_c"/>
    <property type="match status" value="1"/>
</dbReference>
<proteinExistence type="predicted"/>
<dbReference type="GO" id="GO:0005524">
    <property type="term" value="F:ATP binding"/>
    <property type="evidence" value="ECO:0007669"/>
    <property type="project" value="UniProtKB-KW"/>
</dbReference>
<evidence type="ECO:0000256" key="7">
    <source>
        <dbReference type="ARBA" id="ARBA00022840"/>
    </source>
</evidence>
<dbReference type="InterPro" id="IPR003661">
    <property type="entry name" value="HisK_dim/P_dom"/>
</dbReference>
<keyword evidence="6" id="KW-0418">Kinase</keyword>
<gene>
    <name evidence="10" type="ORF">SOCE26_037910</name>
</gene>
<comment type="catalytic activity">
    <reaction evidence="1">
        <text>ATP + protein L-histidine = ADP + protein N-phospho-L-histidine.</text>
        <dbReference type="EC" id="2.7.13.3"/>
    </reaction>
</comment>
<keyword evidence="8" id="KW-0902">Two-component regulatory system</keyword>
<evidence type="ECO:0000313" key="10">
    <source>
        <dbReference type="EMBL" id="AUX42361.1"/>
    </source>
</evidence>
<dbReference type="PANTHER" id="PTHR43065">
    <property type="entry name" value="SENSOR HISTIDINE KINASE"/>
    <property type="match status" value="1"/>
</dbReference>
<organism evidence="10 11">
    <name type="scientific">Sorangium cellulosum</name>
    <name type="common">Polyangium cellulosum</name>
    <dbReference type="NCBI Taxonomy" id="56"/>
    <lineage>
        <taxon>Bacteria</taxon>
        <taxon>Pseudomonadati</taxon>
        <taxon>Myxococcota</taxon>
        <taxon>Polyangia</taxon>
        <taxon>Polyangiales</taxon>
        <taxon>Polyangiaceae</taxon>
        <taxon>Sorangium</taxon>
    </lineage>
</organism>
<keyword evidence="4" id="KW-0808">Transferase</keyword>
<dbReference type="PROSITE" id="PS50109">
    <property type="entry name" value="HIS_KIN"/>
    <property type="match status" value="1"/>
</dbReference>
<dbReference type="EC" id="2.7.13.3" evidence="2"/>
<evidence type="ECO:0000256" key="5">
    <source>
        <dbReference type="ARBA" id="ARBA00022741"/>
    </source>
</evidence>
<dbReference type="InterPro" id="IPR036890">
    <property type="entry name" value="HATPase_C_sf"/>
</dbReference>
<keyword evidence="3" id="KW-0597">Phosphoprotein</keyword>
<dbReference type="AlphaFoldDB" id="A0A2L0EST2"/>
<evidence type="ECO:0000256" key="8">
    <source>
        <dbReference type="ARBA" id="ARBA00023012"/>
    </source>
</evidence>
<dbReference type="SMART" id="SM00388">
    <property type="entry name" value="HisKA"/>
    <property type="match status" value="1"/>
</dbReference>
<dbReference type="Proteomes" id="UP000238348">
    <property type="component" value="Chromosome"/>
</dbReference>
<evidence type="ECO:0000256" key="6">
    <source>
        <dbReference type="ARBA" id="ARBA00022777"/>
    </source>
</evidence>
<feature type="domain" description="Histidine kinase" evidence="9">
    <location>
        <begin position="57"/>
        <end position="273"/>
    </location>
</feature>
<dbReference type="InterPro" id="IPR003594">
    <property type="entry name" value="HATPase_dom"/>
</dbReference>
<dbReference type="InterPro" id="IPR004358">
    <property type="entry name" value="Sig_transdc_His_kin-like_C"/>
</dbReference>
<evidence type="ECO:0000256" key="1">
    <source>
        <dbReference type="ARBA" id="ARBA00000085"/>
    </source>
</evidence>
<dbReference type="Gene3D" id="1.10.287.130">
    <property type="match status" value="1"/>
</dbReference>
<dbReference type="Pfam" id="PF00512">
    <property type="entry name" value="HisKA"/>
    <property type="match status" value="1"/>
</dbReference>
<dbReference type="SUPFAM" id="SSF55874">
    <property type="entry name" value="ATPase domain of HSP90 chaperone/DNA topoisomerase II/histidine kinase"/>
    <property type="match status" value="1"/>
</dbReference>
<dbReference type="EMBL" id="CP012673">
    <property type="protein sequence ID" value="AUX42361.1"/>
    <property type="molecule type" value="Genomic_DNA"/>
</dbReference>
<protein>
    <recommendedName>
        <fullName evidence="2">histidine kinase</fullName>
        <ecNumber evidence="2">2.7.13.3</ecNumber>
    </recommendedName>
</protein>
<evidence type="ECO:0000313" key="11">
    <source>
        <dbReference type="Proteomes" id="UP000238348"/>
    </source>
</evidence>
<sequence length="280" mass="29898">MAALESGVRRRKEALWAESRRPARRLKRSRAAEVKAPDALELARLNEVSAMSELASSLAHELNQPLAAILSNAQAALRLLAHIPPDIAEARAALEDIVADDRRAGKVIQRMRAALREGAVGVAAQDVNELVREVVRLVSSAARLAGATVRAELAPGLPRVVADGIQLQQVILHLLGNALDAVSRCPPDARLVVVRTRAADGGRVELSVEDSGEGVPPEDLERIFEPFFTTKTQRLGVGLSISRSIVEAHGGRLWAECSPGEGATLRCALPVWPPAGAPPR</sequence>
<dbReference type="RefSeq" id="WP_159397053.1">
    <property type="nucleotide sequence ID" value="NZ_CP012673.1"/>
</dbReference>
<dbReference type="SMART" id="SM00387">
    <property type="entry name" value="HATPase_c"/>
    <property type="match status" value="1"/>
</dbReference>
<evidence type="ECO:0000256" key="4">
    <source>
        <dbReference type="ARBA" id="ARBA00022679"/>
    </source>
</evidence>